<dbReference type="Pfam" id="PF00615">
    <property type="entry name" value="RGS"/>
    <property type="match status" value="1"/>
</dbReference>
<dbReference type="SMART" id="SM00315">
    <property type="entry name" value="RGS"/>
    <property type="match status" value="1"/>
</dbReference>
<organism evidence="3 4">
    <name type="scientific">Basidiobolus ranarum</name>
    <dbReference type="NCBI Taxonomy" id="34480"/>
    <lineage>
        <taxon>Eukaryota</taxon>
        <taxon>Fungi</taxon>
        <taxon>Fungi incertae sedis</taxon>
        <taxon>Zoopagomycota</taxon>
        <taxon>Entomophthoromycotina</taxon>
        <taxon>Basidiobolomycetes</taxon>
        <taxon>Basidiobolales</taxon>
        <taxon>Basidiobolaceae</taxon>
        <taxon>Basidiobolus</taxon>
    </lineage>
</organism>
<protein>
    <recommendedName>
        <fullName evidence="2">RGS domain-containing protein</fullName>
    </recommendedName>
</protein>
<dbReference type="Gene3D" id="1.10.167.10">
    <property type="entry name" value="Regulator of G-protein Signalling 4, domain 2"/>
    <property type="match status" value="1"/>
</dbReference>
<sequence length="462" mass="54411">MLDVPSILACTFGPLWLVFCACTNWAFWFRRHSPCIKYRSPTATLLAALMIFLVGALYILRWSRQYQIPCFISLWITQFSFPVIYCVVICRSVRLLFLYRISEAKLVAALHTREDHAIRLFDTSKSKKMKQVHFPEPSPTDNMIYPSDRIFMDVQDPNVPVEKNWFQRYQKLAAVHFLKMTVGCILALHIIVLVIIQCFTTRASIYPNMGFTECFSGWEWIPHQVFSVIYNIIILILFIAYRDVTDGFRVRSELIAMGIINSLMDVFFFFYYDESWANRLDPNSYLINVAFLYLFTFQYQMIIKPTMIAQIYQPTSIVNTRSSKKPHLTLCMESFDFILQSSYLMEQFKLFATKDFSVENVLFYQRCLKFRQIAEEGTGSCILAEAFDIYDVFIAYESHLMINLNGRTRQDIEDLLYQNSYHVNMFDEAAEEIKDLLFRNTFPRFLQGKRHTQFDWDSPTQV</sequence>
<dbReference type="InterPro" id="IPR036305">
    <property type="entry name" value="RGS_sf"/>
</dbReference>
<name>A0ABR2WXV2_9FUNG</name>
<dbReference type="PANTHER" id="PTHR10845:SF192">
    <property type="entry name" value="DOUBLE HIT, ISOFORM B"/>
    <property type="match status" value="1"/>
</dbReference>
<feature type="transmembrane region" description="Helical" evidence="1">
    <location>
        <begin position="66"/>
        <end position="90"/>
    </location>
</feature>
<keyword evidence="1" id="KW-1133">Transmembrane helix</keyword>
<accession>A0ABR2WXV2</accession>
<gene>
    <name evidence="3" type="ORF">K7432_004746</name>
</gene>
<dbReference type="Proteomes" id="UP001479436">
    <property type="component" value="Unassembled WGS sequence"/>
</dbReference>
<proteinExistence type="predicted"/>
<evidence type="ECO:0000256" key="1">
    <source>
        <dbReference type="SAM" id="Phobius"/>
    </source>
</evidence>
<reference evidence="3 4" key="1">
    <citation type="submission" date="2023-04" db="EMBL/GenBank/DDBJ databases">
        <title>Genome of Basidiobolus ranarum AG-B5.</title>
        <authorList>
            <person name="Stajich J.E."/>
            <person name="Carter-House D."/>
            <person name="Gryganskyi A."/>
        </authorList>
    </citation>
    <scope>NUCLEOTIDE SEQUENCE [LARGE SCALE GENOMIC DNA]</scope>
    <source>
        <strain evidence="3 4">AG-B5</strain>
    </source>
</reference>
<dbReference type="PROSITE" id="PS50132">
    <property type="entry name" value="RGS"/>
    <property type="match status" value="1"/>
</dbReference>
<comment type="caution">
    <text evidence="3">The sequence shown here is derived from an EMBL/GenBank/DDBJ whole genome shotgun (WGS) entry which is preliminary data.</text>
</comment>
<keyword evidence="4" id="KW-1185">Reference proteome</keyword>
<feature type="transmembrane region" description="Helical" evidence="1">
    <location>
        <begin position="177"/>
        <end position="200"/>
    </location>
</feature>
<dbReference type="InterPro" id="IPR016137">
    <property type="entry name" value="RGS"/>
</dbReference>
<dbReference type="SUPFAM" id="SSF48097">
    <property type="entry name" value="Regulator of G-protein signaling, RGS"/>
    <property type="match status" value="1"/>
</dbReference>
<feature type="transmembrane region" description="Helical" evidence="1">
    <location>
        <begin position="41"/>
        <end position="60"/>
    </location>
</feature>
<evidence type="ECO:0000259" key="2">
    <source>
        <dbReference type="PROSITE" id="PS50132"/>
    </source>
</evidence>
<dbReference type="PANTHER" id="PTHR10845">
    <property type="entry name" value="REGULATOR OF G PROTEIN SIGNALING"/>
    <property type="match status" value="1"/>
</dbReference>
<feature type="transmembrane region" description="Helical" evidence="1">
    <location>
        <begin position="284"/>
        <end position="303"/>
    </location>
</feature>
<dbReference type="EMBL" id="JASJQH010000170">
    <property type="protein sequence ID" value="KAK9766286.1"/>
    <property type="molecule type" value="Genomic_DNA"/>
</dbReference>
<keyword evidence="1" id="KW-0472">Membrane</keyword>
<dbReference type="PRINTS" id="PR01301">
    <property type="entry name" value="RGSPROTEIN"/>
</dbReference>
<dbReference type="InterPro" id="IPR044926">
    <property type="entry name" value="RGS_subdomain_2"/>
</dbReference>
<feature type="domain" description="RGS" evidence="2">
    <location>
        <begin position="334"/>
        <end position="455"/>
    </location>
</feature>
<feature type="transmembrane region" description="Helical" evidence="1">
    <location>
        <begin position="6"/>
        <end position="29"/>
    </location>
</feature>
<evidence type="ECO:0000313" key="3">
    <source>
        <dbReference type="EMBL" id="KAK9766286.1"/>
    </source>
</evidence>
<feature type="transmembrane region" description="Helical" evidence="1">
    <location>
        <begin position="220"/>
        <end position="241"/>
    </location>
</feature>
<feature type="transmembrane region" description="Helical" evidence="1">
    <location>
        <begin position="253"/>
        <end position="272"/>
    </location>
</feature>
<keyword evidence="1" id="KW-0812">Transmembrane</keyword>
<evidence type="ECO:0000313" key="4">
    <source>
        <dbReference type="Proteomes" id="UP001479436"/>
    </source>
</evidence>